<organism evidence="3 4">
    <name type="scientific">Acropora cervicornis</name>
    <name type="common">Staghorn coral</name>
    <dbReference type="NCBI Taxonomy" id="6130"/>
    <lineage>
        <taxon>Eukaryota</taxon>
        <taxon>Metazoa</taxon>
        <taxon>Cnidaria</taxon>
        <taxon>Anthozoa</taxon>
        <taxon>Hexacorallia</taxon>
        <taxon>Scleractinia</taxon>
        <taxon>Astrocoeniina</taxon>
        <taxon>Acroporidae</taxon>
        <taxon>Acropora</taxon>
    </lineage>
</organism>
<feature type="compositionally biased region" description="Low complexity" evidence="2">
    <location>
        <begin position="243"/>
        <end position="254"/>
    </location>
</feature>
<dbReference type="PANTHER" id="PTHR21223">
    <property type="entry name" value="CBY1-INTERACTING BAR DOMAIN-CONTAINING PROTEIN HOMOLOG"/>
    <property type="match status" value="1"/>
</dbReference>
<protein>
    <submittedName>
        <fullName evidence="3">CBY1-interacting BAR domain-containing protein 1</fullName>
    </submittedName>
</protein>
<feature type="region of interest" description="Disordered" evidence="2">
    <location>
        <begin position="221"/>
        <end position="274"/>
    </location>
</feature>
<dbReference type="InterPro" id="IPR009602">
    <property type="entry name" value="CBAR/FAM92"/>
</dbReference>
<dbReference type="PANTHER" id="PTHR21223:SF2">
    <property type="entry name" value="CBY1-INTERACTING BAR DOMAIN-CONTAINING PROTEIN HOMOLOG"/>
    <property type="match status" value="1"/>
</dbReference>
<feature type="compositionally biased region" description="Acidic residues" evidence="2">
    <location>
        <begin position="262"/>
        <end position="274"/>
    </location>
</feature>
<feature type="coiled-coil region" evidence="1">
    <location>
        <begin position="115"/>
        <end position="171"/>
    </location>
</feature>
<feature type="region of interest" description="Disordered" evidence="2">
    <location>
        <begin position="1"/>
        <end position="22"/>
    </location>
</feature>
<comment type="caution">
    <text evidence="3">The sequence shown here is derived from an EMBL/GenBank/DDBJ whole genome shotgun (WGS) entry which is preliminary data.</text>
</comment>
<reference evidence="3" key="1">
    <citation type="journal article" date="2023" name="G3 (Bethesda)">
        <title>Whole genome assembly and annotation of the endangered Caribbean coral Acropora cervicornis.</title>
        <authorList>
            <person name="Selwyn J.D."/>
            <person name="Vollmer S.V."/>
        </authorList>
    </citation>
    <scope>NUCLEOTIDE SEQUENCE</scope>
    <source>
        <strain evidence="3">K2</strain>
    </source>
</reference>
<proteinExistence type="predicted"/>
<name>A0AAD9UYL0_ACRCE</name>
<dbReference type="Gene3D" id="1.20.1270.60">
    <property type="entry name" value="Arfaptin homology (AH) domain/BAR domain"/>
    <property type="match status" value="1"/>
</dbReference>
<dbReference type="GO" id="GO:0036064">
    <property type="term" value="C:ciliary basal body"/>
    <property type="evidence" value="ECO:0007669"/>
    <property type="project" value="TreeGrafter"/>
</dbReference>
<dbReference type="GO" id="GO:0060271">
    <property type="term" value="P:cilium assembly"/>
    <property type="evidence" value="ECO:0007669"/>
    <property type="project" value="TreeGrafter"/>
</dbReference>
<feature type="compositionally biased region" description="Low complexity" evidence="2">
    <location>
        <begin position="1"/>
        <end position="14"/>
    </location>
</feature>
<accession>A0AAD9UYL0</accession>
<evidence type="ECO:0000256" key="2">
    <source>
        <dbReference type="SAM" id="MobiDB-lite"/>
    </source>
</evidence>
<reference evidence="3" key="2">
    <citation type="journal article" date="2023" name="Science">
        <title>Genomic signatures of disease resistance in endangered staghorn corals.</title>
        <authorList>
            <person name="Vollmer S.V."/>
            <person name="Selwyn J.D."/>
            <person name="Despard B.A."/>
            <person name="Roesel C.L."/>
        </authorList>
    </citation>
    <scope>NUCLEOTIDE SEQUENCE</scope>
    <source>
        <strain evidence="3">K2</strain>
    </source>
</reference>
<feature type="compositionally biased region" description="Polar residues" evidence="2">
    <location>
        <begin position="221"/>
        <end position="239"/>
    </location>
</feature>
<keyword evidence="1" id="KW-0175">Coiled coil</keyword>
<dbReference type="AlphaFoldDB" id="A0AAD9UYL0"/>
<dbReference type="Pfam" id="PF06730">
    <property type="entry name" value="FAM92"/>
    <property type="match status" value="1"/>
</dbReference>
<dbReference type="GO" id="GO:0035869">
    <property type="term" value="C:ciliary transition zone"/>
    <property type="evidence" value="ECO:0007669"/>
    <property type="project" value="TreeGrafter"/>
</dbReference>
<evidence type="ECO:0000313" key="4">
    <source>
        <dbReference type="Proteomes" id="UP001249851"/>
    </source>
</evidence>
<keyword evidence="4" id="KW-1185">Reference proteome</keyword>
<gene>
    <name evidence="3" type="ORF">P5673_023748</name>
</gene>
<evidence type="ECO:0000256" key="1">
    <source>
        <dbReference type="SAM" id="Coils"/>
    </source>
</evidence>
<dbReference type="InterPro" id="IPR027267">
    <property type="entry name" value="AH/BAR_dom_sf"/>
</dbReference>
<dbReference type="EMBL" id="JARQWQ010000067">
    <property type="protein sequence ID" value="KAK2554779.1"/>
    <property type="molecule type" value="Genomic_DNA"/>
</dbReference>
<sequence>MKKSSSNSSVASPSEIRSETKARDHELKVISERISCAERHFSILLKDFTAFSSGLISMQDKGMRISKSVDVYSDQEYPSLKASLAGADYIQEKVLPPLALNSRNCKHARDYVKELNAAREKQSLKQKALDKLKTKEKNSGKIVEQDLQKLAADARRARQTLEYQMVEFERKKIQDIKTVFSCFFHGQMLFHAKALELYTAAFQNVFSMDEEQDIEAFQNDLHSTQSASRQDLNNTQTPINRFGSQGSLGSQMSLKDGQSEREPDEDDSEISDFE</sequence>
<dbReference type="Proteomes" id="UP001249851">
    <property type="component" value="Unassembled WGS sequence"/>
</dbReference>
<evidence type="ECO:0000313" key="3">
    <source>
        <dbReference type="EMBL" id="KAK2554779.1"/>
    </source>
</evidence>
<dbReference type="SUPFAM" id="SSF103657">
    <property type="entry name" value="BAR/IMD domain-like"/>
    <property type="match status" value="1"/>
</dbReference>